<evidence type="ECO:0000256" key="3">
    <source>
        <dbReference type="ARBA" id="ARBA00022741"/>
    </source>
</evidence>
<keyword evidence="4 8" id="KW-0418">Kinase</keyword>
<evidence type="ECO:0000313" key="8">
    <source>
        <dbReference type="EMBL" id="KAF5188063.1"/>
    </source>
</evidence>
<keyword evidence="1" id="KW-0723">Serine/threonine-protein kinase</keyword>
<dbReference type="AlphaFoldDB" id="A0A7J6VT52"/>
<sequence length="103" mass="11530">AWRLWNEDKSMEMVDQFIINSCDIEDILRCIHIGLLCVQEGTDQRPTMSYVVLMVSSATIVLPKPQPPPAFYIGRNPIKANSSCSDKKASMSNDITKSLVDGR</sequence>
<dbReference type="EMBL" id="JABWDY010027238">
    <property type="protein sequence ID" value="KAF5188063.1"/>
    <property type="molecule type" value="Genomic_DNA"/>
</dbReference>
<keyword evidence="2" id="KW-0808">Transferase</keyword>
<gene>
    <name evidence="8" type="ORF">FRX31_022350</name>
</gene>
<dbReference type="Proteomes" id="UP000554482">
    <property type="component" value="Unassembled WGS sequence"/>
</dbReference>
<feature type="non-terminal residue" evidence="8">
    <location>
        <position position="1"/>
    </location>
</feature>
<feature type="region of interest" description="Disordered" evidence="6">
    <location>
        <begin position="81"/>
        <end position="103"/>
    </location>
</feature>
<evidence type="ECO:0000256" key="2">
    <source>
        <dbReference type="ARBA" id="ARBA00022679"/>
    </source>
</evidence>
<organism evidence="8 9">
    <name type="scientific">Thalictrum thalictroides</name>
    <name type="common">Rue-anemone</name>
    <name type="synonym">Anemone thalictroides</name>
    <dbReference type="NCBI Taxonomy" id="46969"/>
    <lineage>
        <taxon>Eukaryota</taxon>
        <taxon>Viridiplantae</taxon>
        <taxon>Streptophyta</taxon>
        <taxon>Embryophyta</taxon>
        <taxon>Tracheophyta</taxon>
        <taxon>Spermatophyta</taxon>
        <taxon>Magnoliopsida</taxon>
        <taxon>Ranunculales</taxon>
        <taxon>Ranunculaceae</taxon>
        <taxon>Thalictroideae</taxon>
        <taxon>Thalictrum</taxon>
    </lineage>
</organism>
<dbReference type="PANTHER" id="PTHR27002:SF1082">
    <property type="entry name" value="OS06G0693000 PROTEIN"/>
    <property type="match status" value="1"/>
</dbReference>
<proteinExistence type="predicted"/>
<evidence type="ECO:0000256" key="6">
    <source>
        <dbReference type="SAM" id="MobiDB-lite"/>
    </source>
</evidence>
<evidence type="ECO:0000256" key="4">
    <source>
        <dbReference type="ARBA" id="ARBA00022777"/>
    </source>
</evidence>
<dbReference type="Pfam" id="PF11883">
    <property type="entry name" value="DUF3403"/>
    <property type="match status" value="1"/>
</dbReference>
<protein>
    <submittedName>
        <fullName evidence="8">Receptor-like kinase</fullName>
    </submittedName>
</protein>
<evidence type="ECO:0000259" key="7">
    <source>
        <dbReference type="Pfam" id="PF11883"/>
    </source>
</evidence>
<dbReference type="PANTHER" id="PTHR27002">
    <property type="entry name" value="RECEPTOR-LIKE SERINE/THREONINE-PROTEIN KINASE SD1-8"/>
    <property type="match status" value="1"/>
</dbReference>
<reference evidence="8 9" key="1">
    <citation type="submission" date="2020-06" db="EMBL/GenBank/DDBJ databases">
        <title>Transcriptomic and genomic resources for Thalictrum thalictroides and T. hernandezii: Facilitating candidate gene discovery in an emerging model plant lineage.</title>
        <authorList>
            <person name="Arias T."/>
            <person name="Riano-Pachon D.M."/>
            <person name="Di Stilio V.S."/>
        </authorList>
    </citation>
    <scope>NUCLEOTIDE SEQUENCE [LARGE SCALE GENOMIC DNA]</scope>
    <source>
        <strain evidence="9">cv. WT478/WT964</strain>
        <tissue evidence="8">Leaves</tissue>
    </source>
</reference>
<comment type="caution">
    <text evidence="8">The sequence shown here is derived from an EMBL/GenBank/DDBJ whole genome shotgun (WGS) entry which is preliminary data.</text>
</comment>
<dbReference type="OrthoDB" id="998752at2759"/>
<dbReference type="GO" id="GO:0004674">
    <property type="term" value="F:protein serine/threonine kinase activity"/>
    <property type="evidence" value="ECO:0007669"/>
    <property type="project" value="UniProtKB-KW"/>
</dbReference>
<accession>A0A7J6VT52</accession>
<evidence type="ECO:0000313" key="9">
    <source>
        <dbReference type="Proteomes" id="UP000554482"/>
    </source>
</evidence>
<feature type="domain" description="S-locus receptor kinase C-terminal" evidence="7">
    <location>
        <begin position="57"/>
        <end position="103"/>
    </location>
</feature>
<keyword evidence="8" id="KW-0675">Receptor</keyword>
<dbReference type="InterPro" id="IPR021820">
    <property type="entry name" value="S-locus_recpt_kinase_C"/>
</dbReference>
<dbReference type="GO" id="GO:0005886">
    <property type="term" value="C:plasma membrane"/>
    <property type="evidence" value="ECO:0007669"/>
    <property type="project" value="TreeGrafter"/>
</dbReference>
<keyword evidence="9" id="KW-1185">Reference proteome</keyword>
<dbReference type="Gene3D" id="1.10.510.10">
    <property type="entry name" value="Transferase(Phosphotransferase) domain 1"/>
    <property type="match status" value="1"/>
</dbReference>
<feature type="compositionally biased region" description="Polar residues" evidence="6">
    <location>
        <begin position="81"/>
        <end position="96"/>
    </location>
</feature>
<evidence type="ECO:0000256" key="5">
    <source>
        <dbReference type="ARBA" id="ARBA00022840"/>
    </source>
</evidence>
<keyword evidence="3" id="KW-0547">Nucleotide-binding</keyword>
<dbReference type="GO" id="GO:0005524">
    <property type="term" value="F:ATP binding"/>
    <property type="evidence" value="ECO:0007669"/>
    <property type="project" value="UniProtKB-KW"/>
</dbReference>
<name>A0A7J6VT52_THATH</name>
<keyword evidence="5" id="KW-0067">ATP-binding</keyword>
<evidence type="ECO:0000256" key="1">
    <source>
        <dbReference type="ARBA" id="ARBA00022527"/>
    </source>
</evidence>